<dbReference type="InterPro" id="IPR001094">
    <property type="entry name" value="Flavdoxin-like"/>
</dbReference>
<dbReference type="PATRIC" id="fig|1172190.3.peg.1513"/>
<keyword evidence="7" id="KW-0535">Nitrogen fixation</keyword>
<evidence type="ECO:0000256" key="3">
    <source>
        <dbReference type="ARBA" id="ARBA00022448"/>
    </source>
</evidence>
<dbReference type="PANTHER" id="PTHR42809">
    <property type="entry name" value="FLAVODOXIN 2"/>
    <property type="match status" value="1"/>
</dbReference>
<keyword evidence="11" id="KW-1185">Reference proteome</keyword>
<feature type="domain" description="Flavodoxin-like" evidence="9">
    <location>
        <begin position="4"/>
        <end position="164"/>
    </location>
</feature>
<dbReference type="PIRSF" id="PIRSF038996">
    <property type="entry name" value="FldA"/>
    <property type="match status" value="1"/>
</dbReference>
<keyword evidence="3 8" id="KW-0813">Transport</keyword>
<dbReference type="PROSITE" id="PS50902">
    <property type="entry name" value="FLAVODOXIN_LIKE"/>
    <property type="match status" value="1"/>
</dbReference>
<comment type="cofactor">
    <cofactor evidence="1 8">
        <name>FMN</name>
        <dbReference type="ChEBI" id="CHEBI:58210"/>
    </cofactor>
</comment>
<comment type="similarity">
    <text evidence="2 8">Belongs to the flavodoxin family.</text>
</comment>
<dbReference type="PANTHER" id="PTHR42809:SF1">
    <property type="entry name" value="FLAVODOXIN 1"/>
    <property type="match status" value="1"/>
</dbReference>
<dbReference type="InterPro" id="IPR008254">
    <property type="entry name" value="Flavodoxin/NO_synth"/>
</dbReference>
<dbReference type="PROSITE" id="PS00201">
    <property type="entry name" value="FLAVODOXIN"/>
    <property type="match status" value="1"/>
</dbReference>
<dbReference type="InterPro" id="IPR001226">
    <property type="entry name" value="Flavodoxin_CS"/>
</dbReference>
<dbReference type="NCBIfam" id="TIGR01752">
    <property type="entry name" value="flav_long"/>
    <property type="match status" value="1"/>
</dbReference>
<evidence type="ECO:0000256" key="1">
    <source>
        <dbReference type="ARBA" id="ARBA00001917"/>
    </source>
</evidence>
<keyword evidence="5 8" id="KW-0288">FMN</keyword>
<dbReference type="PRINTS" id="PR00369">
    <property type="entry name" value="FLAVODOXIN"/>
</dbReference>
<keyword evidence="6 8" id="KW-0249">Electron transport</keyword>
<dbReference type="InterPro" id="IPR050619">
    <property type="entry name" value="Flavodoxin"/>
</dbReference>
<reference evidence="10 11" key="1">
    <citation type="submission" date="2013-07" db="EMBL/GenBank/DDBJ databases">
        <title>Sulfurimonas hongkongensis AST-10 Genome Sequencing.</title>
        <authorList>
            <person name="Cai L."/>
            <person name="Zhang T."/>
        </authorList>
    </citation>
    <scope>NUCLEOTIDE SEQUENCE [LARGE SCALE GENOMIC DNA]</scope>
    <source>
        <strain evidence="10 11">AST-10</strain>
    </source>
</reference>
<sequence>MKKIGLFYASSTGNTEDMATEIKESLSDLDITMHDVAQSASDEMTKYDALIIGVSTWGDGDLQDDWEDYIVNLDDAQLSGKTIALFGLGDQEEYPDHFLSAMGTIYEKVVSLGANVVGSFSTDGFEFDESTAVVDGMFVGLALDEDNQDDLSSQRIKSWCDSIRPHFA</sequence>
<proteinExistence type="inferred from homology"/>
<evidence type="ECO:0000313" key="10">
    <source>
        <dbReference type="EMBL" id="EQB39358.1"/>
    </source>
</evidence>
<accession>T0L0Q9</accession>
<evidence type="ECO:0000313" key="11">
    <source>
        <dbReference type="Proteomes" id="UP000015520"/>
    </source>
</evidence>
<gene>
    <name evidence="10" type="ORF">M947_07815</name>
</gene>
<dbReference type="GO" id="GO:0010181">
    <property type="term" value="F:FMN binding"/>
    <property type="evidence" value="ECO:0007669"/>
    <property type="project" value="UniProtKB-UniRule"/>
</dbReference>
<evidence type="ECO:0000256" key="2">
    <source>
        <dbReference type="ARBA" id="ARBA00005267"/>
    </source>
</evidence>
<name>T0L0Q9_9BACT</name>
<dbReference type="InterPro" id="IPR029039">
    <property type="entry name" value="Flavoprotein-like_sf"/>
</dbReference>
<keyword evidence="4 8" id="KW-0285">Flavoprotein</keyword>
<evidence type="ECO:0000259" key="9">
    <source>
        <dbReference type="PROSITE" id="PS50902"/>
    </source>
</evidence>
<evidence type="ECO:0000256" key="4">
    <source>
        <dbReference type="ARBA" id="ARBA00022630"/>
    </source>
</evidence>
<dbReference type="GO" id="GO:0009055">
    <property type="term" value="F:electron transfer activity"/>
    <property type="evidence" value="ECO:0007669"/>
    <property type="project" value="UniProtKB-UniRule"/>
</dbReference>
<dbReference type="STRING" id="1172190.M947_07815"/>
<dbReference type="Gene3D" id="3.40.50.360">
    <property type="match status" value="1"/>
</dbReference>
<evidence type="ECO:0000256" key="5">
    <source>
        <dbReference type="ARBA" id="ARBA00022643"/>
    </source>
</evidence>
<dbReference type="SUPFAM" id="SSF52218">
    <property type="entry name" value="Flavoproteins"/>
    <property type="match status" value="1"/>
</dbReference>
<dbReference type="AlphaFoldDB" id="T0L0Q9"/>
<dbReference type="NCBIfam" id="NF006738">
    <property type="entry name" value="PRK09267.1-4"/>
    <property type="match status" value="1"/>
</dbReference>
<dbReference type="InterPro" id="IPR010086">
    <property type="entry name" value="Flavodoxin_lc"/>
</dbReference>
<comment type="function">
    <text evidence="8">Low-potential electron donor to a number of redox enzymes.</text>
</comment>
<comment type="caution">
    <text evidence="10">The sequence shown here is derived from an EMBL/GenBank/DDBJ whole genome shotgun (WGS) entry which is preliminary data.</text>
</comment>
<dbReference type="Proteomes" id="UP000015520">
    <property type="component" value="Unassembled WGS sequence"/>
</dbReference>
<protein>
    <recommendedName>
        <fullName evidence="8">Flavodoxin</fullName>
    </recommendedName>
</protein>
<organism evidence="10 11">
    <name type="scientific">Sulfurimonas hongkongensis</name>
    <dbReference type="NCBI Taxonomy" id="1172190"/>
    <lineage>
        <taxon>Bacteria</taxon>
        <taxon>Pseudomonadati</taxon>
        <taxon>Campylobacterota</taxon>
        <taxon>Epsilonproteobacteria</taxon>
        <taxon>Campylobacterales</taxon>
        <taxon>Sulfurimonadaceae</taxon>
        <taxon>Sulfurimonas</taxon>
    </lineage>
</organism>
<dbReference type="Pfam" id="PF00258">
    <property type="entry name" value="Flavodoxin_1"/>
    <property type="match status" value="1"/>
</dbReference>
<evidence type="ECO:0000256" key="6">
    <source>
        <dbReference type="ARBA" id="ARBA00022982"/>
    </source>
</evidence>
<dbReference type="RefSeq" id="WP_021287819.1">
    <property type="nucleotide sequence ID" value="NZ_AUPZ01000009.1"/>
</dbReference>
<evidence type="ECO:0000256" key="8">
    <source>
        <dbReference type="PIRNR" id="PIRNR038996"/>
    </source>
</evidence>
<dbReference type="EMBL" id="AUPZ01000009">
    <property type="protein sequence ID" value="EQB39358.1"/>
    <property type="molecule type" value="Genomic_DNA"/>
</dbReference>
<dbReference type="eggNOG" id="COG0716">
    <property type="taxonomic scope" value="Bacteria"/>
</dbReference>
<dbReference type="NCBIfam" id="NF006739">
    <property type="entry name" value="PRK09267.1-5"/>
    <property type="match status" value="1"/>
</dbReference>
<evidence type="ECO:0000256" key="7">
    <source>
        <dbReference type="ARBA" id="ARBA00023231"/>
    </source>
</evidence>
<dbReference type="OrthoDB" id="359268at2"/>